<evidence type="ECO:0000313" key="2">
    <source>
        <dbReference type="EMBL" id="GAA2063603.1"/>
    </source>
</evidence>
<dbReference type="SMART" id="SM00347">
    <property type="entry name" value="HTH_MARR"/>
    <property type="match status" value="1"/>
</dbReference>
<accession>A0ABP5H2T7</accession>
<dbReference type="PANTHER" id="PTHR33164:SF106">
    <property type="entry name" value="TRANSCRIPTIONAL REGULATORY PROTEIN"/>
    <property type="match status" value="1"/>
</dbReference>
<dbReference type="InterPro" id="IPR036388">
    <property type="entry name" value="WH-like_DNA-bd_sf"/>
</dbReference>
<feature type="domain" description="HTH marR-type" evidence="1">
    <location>
        <begin position="8"/>
        <end position="151"/>
    </location>
</feature>
<dbReference type="Proteomes" id="UP001500751">
    <property type="component" value="Unassembled WGS sequence"/>
</dbReference>
<dbReference type="InterPro" id="IPR039422">
    <property type="entry name" value="MarR/SlyA-like"/>
</dbReference>
<comment type="caution">
    <text evidence="2">The sequence shown here is derived from an EMBL/GenBank/DDBJ whole genome shotgun (WGS) entry which is preliminary data.</text>
</comment>
<name>A0ABP5H2T7_9ACTN</name>
<keyword evidence="3" id="KW-1185">Reference proteome</keyword>
<proteinExistence type="predicted"/>
<evidence type="ECO:0000259" key="1">
    <source>
        <dbReference type="PROSITE" id="PS50995"/>
    </source>
</evidence>
<sequence length="164" mass="18262">MSSVSSSDAELSRARRQTINRITETIREMSVVMTVLNLRAGEQVGLRDVEMKALDVLMRDGAMSAKALGQRLGMHPATMTGILDKLEKGGWVARERDPDDRRVVLIQPVRERVGEIVRLFAGMNNVSISMLDKYDADQLDTILDFLSNVVDLARSASTAWDREA</sequence>
<dbReference type="InterPro" id="IPR036390">
    <property type="entry name" value="WH_DNA-bd_sf"/>
</dbReference>
<gene>
    <name evidence="2" type="ORF">GCM10009839_88660</name>
</gene>
<evidence type="ECO:0000313" key="3">
    <source>
        <dbReference type="Proteomes" id="UP001500751"/>
    </source>
</evidence>
<dbReference type="RefSeq" id="WP_344671780.1">
    <property type="nucleotide sequence ID" value="NZ_BAAAQN010000092.1"/>
</dbReference>
<dbReference type="PROSITE" id="PS50995">
    <property type="entry name" value="HTH_MARR_2"/>
    <property type="match status" value="1"/>
</dbReference>
<dbReference type="SUPFAM" id="SSF46785">
    <property type="entry name" value="Winged helix' DNA-binding domain"/>
    <property type="match status" value="1"/>
</dbReference>
<protein>
    <submittedName>
        <fullName evidence="2">MarR family transcriptional regulator</fullName>
    </submittedName>
</protein>
<dbReference type="EMBL" id="BAAAQN010000092">
    <property type="protein sequence ID" value="GAA2063603.1"/>
    <property type="molecule type" value="Genomic_DNA"/>
</dbReference>
<reference evidence="3" key="1">
    <citation type="journal article" date="2019" name="Int. J. Syst. Evol. Microbiol.">
        <title>The Global Catalogue of Microorganisms (GCM) 10K type strain sequencing project: providing services to taxonomists for standard genome sequencing and annotation.</title>
        <authorList>
            <consortium name="The Broad Institute Genomics Platform"/>
            <consortium name="The Broad Institute Genome Sequencing Center for Infectious Disease"/>
            <person name="Wu L."/>
            <person name="Ma J."/>
        </authorList>
    </citation>
    <scope>NUCLEOTIDE SEQUENCE [LARGE SCALE GENOMIC DNA]</scope>
    <source>
        <strain evidence="3">JCM 16014</strain>
    </source>
</reference>
<organism evidence="2 3">
    <name type="scientific">Catenulispora yoronensis</name>
    <dbReference type="NCBI Taxonomy" id="450799"/>
    <lineage>
        <taxon>Bacteria</taxon>
        <taxon>Bacillati</taxon>
        <taxon>Actinomycetota</taxon>
        <taxon>Actinomycetes</taxon>
        <taxon>Catenulisporales</taxon>
        <taxon>Catenulisporaceae</taxon>
        <taxon>Catenulispora</taxon>
    </lineage>
</organism>
<dbReference type="InterPro" id="IPR000835">
    <property type="entry name" value="HTH_MarR-typ"/>
</dbReference>
<dbReference type="Gene3D" id="1.10.10.10">
    <property type="entry name" value="Winged helix-like DNA-binding domain superfamily/Winged helix DNA-binding domain"/>
    <property type="match status" value="1"/>
</dbReference>
<dbReference type="Pfam" id="PF01047">
    <property type="entry name" value="MarR"/>
    <property type="match status" value="1"/>
</dbReference>
<dbReference type="PANTHER" id="PTHR33164">
    <property type="entry name" value="TRANSCRIPTIONAL REGULATOR, MARR FAMILY"/>
    <property type="match status" value="1"/>
</dbReference>